<feature type="transmembrane region" description="Helical" evidence="3">
    <location>
        <begin position="336"/>
        <end position="357"/>
    </location>
</feature>
<dbReference type="PANTHER" id="PTHR45138:SF9">
    <property type="entry name" value="DIGUANYLATE CYCLASE DGCM-RELATED"/>
    <property type="match status" value="1"/>
</dbReference>
<proteinExistence type="predicted"/>
<keyword evidence="3" id="KW-0472">Membrane</keyword>
<keyword evidence="3" id="KW-0812">Transmembrane</keyword>
<dbReference type="EMBL" id="STGV01000012">
    <property type="protein sequence ID" value="THV19714.1"/>
    <property type="molecule type" value="Genomic_DNA"/>
</dbReference>
<evidence type="ECO:0000256" key="4">
    <source>
        <dbReference type="SAM" id="SignalP"/>
    </source>
</evidence>
<evidence type="ECO:0000256" key="1">
    <source>
        <dbReference type="ARBA" id="ARBA00012528"/>
    </source>
</evidence>
<feature type="chain" id="PRO_5020486051" description="diguanylate cyclase" evidence="4">
    <location>
        <begin position="30"/>
        <end position="574"/>
    </location>
</feature>
<dbReference type="OrthoDB" id="9759607at2"/>
<dbReference type="Pfam" id="PF07695">
    <property type="entry name" value="7TMR-DISM_7TM"/>
    <property type="match status" value="1"/>
</dbReference>
<dbReference type="GO" id="GO:0052621">
    <property type="term" value="F:diguanylate cyclase activity"/>
    <property type="evidence" value="ECO:0007669"/>
    <property type="project" value="UniProtKB-EC"/>
</dbReference>
<dbReference type="PROSITE" id="PS50887">
    <property type="entry name" value="GGDEF"/>
    <property type="match status" value="1"/>
</dbReference>
<dbReference type="Gene3D" id="3.30.70.270">
    <property type="match status" value="1"/>
</dbReference>
<keyword evidence="3" id="KW-1133">Transmembrane helix</keyword>
<keyword evidence="4" id="KW-0732">Signal</keyword>
<dbReference type="InterPro" id="IPR000160">
    <property type="entry name" value="GGDEF_dom"/>
</dbReference>
<feature type="transmembrane region" description="Helical" evidence="3">
    <location>
        <begin position="238"/>
        <end position="262"/>
    </location>
</feature>
<feature type="transmembrane region" description="Helical" evidence="3">
    <location>
        <begin position="363"/>
        <end position="385"/>
    </location>
</feature>
<dbReference type="PROSITE" id="PS51257">
    <property type="entry name" value="PROKAR_LIPOPROTEIN"/>
    <property type="match status" value="1"/>
</dbReference>
<protein>
    <recommendedName>
        <fullName evidence="1">diguanylate cyclase</fullName>
        <ecNumber evidence="1">2.7.7.65</ecNumber>
    </recommendedName>
</protein>
<dbReference type="AlphaFoldDB" id="A0A4S8NXD0"/>
<reference evidence="6 7" key="1">
    <citation type="submission" date="2019-04" db="EMBL/GenBank/DDBJ databases">
        <title>Genome sequence of strain shin9-1.</title>
        <authorList>
            <person name="Gao J."/>
            <person name="Sun J."/>
        </authorList>
    </citation>
    <scope>NUCLEOTIDE SEQUENCE [LARGE SCALE GENOMIC DNA]</scope>
    <source>
        <strain evidence="7">shin9-1</strain>
    </source>
</reference>
<dbReference type="InterPro" id="IPR011623">
    <property type="entry name" value="7TMR_DISM_rcpt_extracell_dom1"/>
</dbReference>
<evidence type="ECO:0000256" key="2">
    <source>
        <dbReference type="ARBA" id="ARBA00034247"/>
    </source>
</evidence>
<dbReference type="NCBIfam" id="TIGR00254">
    <property type="entry name" value="GGDEF"/>
    <property type="match status" value="1"/>
</dbReference>
<dbReference type="InterPro" id="IPR050469">
    <property type="entry name" value="Diguanylate_Cyclase"/>
</dbReference>
<evidence type="ECO:0000259" key="5">
    <source>
        <dbReference type="PROSITE" id="PS50887"/>
    </source>
</evidence>
<feature type="transmembrane region" description="Helical" evidence="3">
    <location>
        <begin position="206"/>
        <end position="232"/>
    </location>
</feature>
<sequence length="574" mass="62573">MVSRGFFRKLTAYLLLVMLAQSCANVADASDSNNIRTSCWATATLSENVVAVARDEHRWSCSGANQEFSIDAERVLLRFDIPPVQAPVRYLLSRRSAFDALHLLAIDEDGAVRQTSFPAVALRSSMAGGYFKADLPDVTLATRQVIAAVDLPTHKMTLENAYLSPVDSGASAADLRFLLLIAGLAGMLVMPLIFNAAFYRALREPFVLWHSVLTTSLLMTIVVTSGLSVALFDPPAMTLSWMTTLLFGVTISSGAMFTYSFIEPGMMHPLLRRILPYCAAWAVFLSVFHATFPFVARPVQSVVYTAAFGPILAAFVCAMVDSLLRGSRAARFQAIGYAPLALVGLVRLVTGVSPWLHSADAMVLFYFGCMFEVLLTTLGVAERFVTIRRERDRVRNEADLLERLSETDPLTGLLNRRAIERQFEQLREVGFTALAVIDLDHFKAINDGYGHSTGDEVLKAVAVALKAGSNVRAYRLGGEEFILLLRGQDVDAQAEFRRQAIPATVADAVPGLAGPVTASMGITAISSVDAFTTVYERADKHLYEAKSAGRNRTRSELGPTHSSVTAQIDQVMIA</sequence>
<feature type="signal peptide" evidence="4">
    <location>
        <begin position="1"/>
        <end position="29"/>
    </location>
</feature>
<evidence type="ECO:0000313" key="6">
    <source>
        <dbReference type="EMBL" id="THV19714.1"/>
    </source>
</evidence>
<dbReference type="EC" id="2.7.7.65" evidence="1"/>
<dbReference type="InterPro" id="IPR029787">
    <property type="entry name" value="Nucleotide_cyclase"/>
</dbReference>
<feature type="transmembrane region" description="Helical" evidence="3">
    <location>
        <begin position="274"/>
        <end position="296"/>
    </location>
</feature>
<dbReference type="Proteomes" id="UP000308828">
    <property type="component" value="Unassembled WGS sequence"/>
</dbReference>
<feature type="transmembrane region" description="Helical" evidence="3">
    <location>
        <begin position="177"/>
        <end position="199"/>
    </location>
</feature>
<comment type="catalytic activity">
    <reaction evidence="2">
        <text>2 GTP = 3',3'-c-di-GMP + 2 diphosphate</text>
        <dbReference type="Rhea" id="RHEA:24898"/>
        <dbReference type="ChEBI" id="CHEBI:33019"/>
        <dbReference type="ChEBI" id="CHEBI:37565"/>
        <dbReference type="ChEBI" id="CHEBI:58805"/>
        <dbReference type="EC" id="2.7.7.65"/>
    </reaction>
</comment>
<dbReference type="PANTHER" id="PTHR45138">
    <property type="entry name" value="REGULATORY COMPONENTS OF SENSORY TRANSDUCTION SYSTEM"/>
    <property type="match status" value="1"/>
</dbReference>
<accession>A0A4S8NXD0</accession>
<gene>
    <name evidence="6" type="ORF">FAA97_20640</name>
</gene>
<dbReference type="Pfam" id="PF00990">
    <property type="entry name" value="GGDEF"/>
    <property type="match status" value="1"/>
</dbReference>
<evidence type="ECO:0000313" key="7">
    <source>
        <dbReference type="Proteomes" id="UP000308828"/>
    </source>
</evidence>
<dbReference type="SUPFAM" id="SSF55073">
    <property type="entry name" value="Nucleotide cyclase"/>
    <property type="match status" value="1"/>
</dbReference>
<feature type="domain" description="GGDEF" evidence="5">
    <location>
        <begin position="430"/>
        <end position="558"/>
    </location>
</feature>
<keyword evidence="7" id="KW-1185">Reference proteome</keyword>
<organism evidence="6 7">
    <name type="scientific">Peteryoungia ipomoeae</name>
    <dbReference type="NCBI Taxonomy" id="1210932"/>
    <lineage>
        <taxon>Bacteria</taxon>
        <taxon>Pseudomonadati</taxon>
        <taxon>Pseudomonadota</taxon>
        <taxon>Alphaproteobacteria</taxon>
        <taxon>Hyphomicrobiales</taxon>
        <taxon>Rhizobiaceae</taxon>
        <taxon>Peteryoungia</taxon>
    </lineage>
</organism>
<evidence type="ECO:0000256" key="3">
    <source>
        <dbReference type="SAM" id="Phobius"/>
    </source>
</evidence>
<dbReference type="SMART" id="SM00267">
    <property type="entry name" value="GGDEF"/>
    <property type="match status" value="1"/>
</dbReference>
<name>A0A4S8NXD0_9HYPH</name>
<feature type="transmembrane region" description="Helical" evidence="3">
    <location>
        <begin position="302"/>
        <end position="324"/>
    </location>
</feature>
<dbReference type="InterPro" id="IPR043128">
    <property type="entry name" value="Rev_trsase/Diguanyl_cyclase"/>
</dbReference>
<comment type="caution">
    <text evidence="6">The sequence shown here is derived from an EMBL/GenBank/DDBJ whole genome shotgun (WGS) entry which is preliminary data.</text>
</comment>
<dbReference type="CDD" id="cd01949">
    <property type="entry name" value="GGDEF"/>
    <property type="match status" value="1"/>
</dbReference>